<reference evidence="2" key="1">
    <citation type="submission" date="2022-11" db="UniProtKB">
        <authorList>
            <consortium name="WormBaseParasite"/>
        </authorList>
    </citation>
    <scope>IDENTIFICATION</scope>
</reference>
<evidence type="ECO:0000313" key="1">
    <source>
        <dbReference type="Proteomes" id="UP000887563"/>
    </source>
</evidence>
<keyword evidence="1" id="KW-1185">Reference proteome</keyword>
<dbReference type="AlphaFoldDB" id="A0A914MBU9"/>
<proteinExistence type="predicted"/>
<accession>A0A914MBU9</accession>
<dbReference type="Proteomes" id="UP000887563">
    <property type="component" value="Unplaced"/>
</dbReference>
<sequence>MNVVDFLRHFDEDCWSETENLVVAFLEKLKKSFVCDDHSPYKVFHYMDGKWGMHFCDNIQDFLDSDDDNLAQDENVVALIHVRDVEEL</sequence>
<name>A0A914MBU9_MELIC</name>
<dbReference type="WBParaSite" id="Minc3s01481g24165">
    <property type="protein sequence ID" value="Minc3s01481g24165"/>
    <property type="gene ID" value="Minc3s01481g24165"/>
</dbReference>
<organism evidence="1 2">
    <name type="scientific">Meloidogyne incognita</name>
    <name type="common">Southern root-knot nematode worm</name>
    <name type="synonym">Oxyuris incognita</name>
    <dbReference type="NCBI Taxonomy" id="6306"/>
    <lineage>
        <taxon>Eukaryota</taxon>
        <taxon>Metazoa</taxon>
        <taxon>Ecdysozoa</taxon>
        <taxon>Nematoda</taxon>
        <taxon>Chromadorea</taxon>
        <taxon>Rhabditida</taxon>
        <taxon>Tylenchina</taxon>
        <taxon>Tylenchomorpha</taxon>
        <taxon>Tylenchoidea</taxon>
        <taxon>Meloidogynidae</taxon>
        <taxon>Meloidogyninae</taxon>
        <taxon>Meloidogyne</taxon>
        <taxon>Meloidogyne incognita group</taxon>
    </lineage>
</organism>
<evidence type="ECO:0000313" key="2">
    <source>
        <dbReference type="WBParaSite" id="Minc3s01481g24165"/>
    </source>
</evidence>
<protein>
    <submittedName>
        <fullName evidence="2">Uncharacterized protein</fullName>
    </submittedName>
</protein>